<keyword evidence="9 10" id="KW-0411">Iron-sulfur</keyword>
<dbReference type="PROSITE" id="PS51918">
    <property type="entry name" value="RADICAL_SAM"/>
    <property type="match status" value="1"/>
</dbReference>
<dbReference type="SFLD" id="SFLDG01066">
    <property type="entry name" value="organic_radical-activating_enz"/>
    <property type="match status" value="1"/>
</dbReference>
<dbReference type="CDD" id="cd01335">
    <property type="entry name" value="Radical_SAM"/>
    <property type="match status" value="1"/>
</dbReference>
<dbReference type="InterPro" id="IPR034457">
    <property type="entry name" value="Organic_radical-activating"/>
</dbReference>
<dbReference type="InterPro" id="IPR058240">
    <property type="entry name" value="rSAM_sf"/>
</dbReference>
<organism evidence="12 13">
    <name type="scientific">Lucifera butyrica</name>
    <dbReference type="NCBI Taxonomy" id="1351585"/>
    <lineage>
        <taxon>Bacteria</taxon>
        <taxon>Bacillati</taxon>
        <taxon>Bacillota</taxon>
        <taxon>Negativicutes</taxon>
        <taxon>Veillonellales</taxon>
        <taxon>Veillonellaceae</taxon>
        <taxon>Lucifera</taxon>
    </lineage>
</organism>
<evidence type="ECO:0000256" key="2">
    <source>
        <dbReference type="ARBA" id="ARBA00009777"/>
    </source>
</evidence>
<gene>
    <name evidence="12" type="ORF">LUCI_3102</name>
</gene>
<evidence type="ECO:0000256" key="8">
    <source>
        <dbReference type="ARBA" id="ARBA00023004"/>
    </source>
</evidence>
<comment type="cofactor">
    <cofactor evidence="10">
        <name>[4Fe-4S] cluster</name>
        <dbReference type="ChEBI" id="CHEBI:49883"/>
    </cofactor>
    <text evidence="10">Binds 1 [4Fe-4S] cluster. The cluster is coordinated with 3 cysteines and an exchangeable S-adenosyl-L-methionine.</text>
</comment>
<keyword evidence="6 10" id="KW-0479">Metal-binding</keyword>
<dbReference type="RefSeq" id="WP_122628757.1">
    <property type="nucleotide sequence ID" value="NZ_UPPP01000081.1"/>
</dbReference>
<sequence length="243" mass="26275">MKGSIHSVETFGTVDGPGIRYVLFLSGCDLRCRFCHNRDTWERQEKTITVAEVLTEMENYRPFYEPSAGGITVSGGEPLLQAPFVAALLRACRERGFHTAVDTGGFYPAGALSQVMPFADLIQFSVKAVDAEKHRLLTGRDNTVILENLRQAAAGAAELVVRYVVIPGMNDSAADLALLAGLITSLPRTAAVELLPYHTMGKVKWERLGLPYSLEAIPSATAEDVVQAAAVLRQSGLIVKKTG</sequence>
<reference evidence="12 13" key="1">
    <citation type="submission" date="2018-06" db="EMBL/GenBank/DDBJ databases">
        <authorList>
            <person name="Strepis N."/>
        </authorList>
    </citation>
    <scope>NUCLEOTIDE SEQUENCE [LARGE SCALE GENOMIC DNA]</scope>
    <source>
        <strain evidence="12">LUCI</strain>
    </source>
</reference>
<comment type="function">
    <text evidence="1 10">Activation of pyruvate formate-lyase under anaerobic conditions by generation of an organic free radical, using S-adenosylmethionine and reduced flavodoxin as cosubstrates to produce 5'-deoxy-adenosine.</text>
</comment>
<comment type="catalytic activity">
    <reaction evidence="10">
        <text>glycyl-[formate C-acetyltransferase] + reduced [flavodoxin] + S-adenosyl-L-methionine = glycin-2-yl radical-[formate C-acetyltransferase] + semiquinone [flavodoxin] + 5'-deoxyadenosine + L-methionine + H(+)</text>
        <dbReference type="Rhea" id="RHEA:19225"/>
        <dbReference type="Rhea" id="RHEA-COMP:10622"/>
        <dbReference type="Rhea" id="RHEA-COMP:12190"/>
        <dbReference type="Rhea" id="RHEA-COMP:12191"/>
        <dbReference type="Rhea" id="RHEA-COMP:14480"/>
        <dbReference type="ChEBI" id="CHEBI:15378"/>
        <dbReference type="ChEBI" id="CHEBI:17319"/>
        <dbReference type="ChEBI" id="CHEBI:29947"/>
        <dbReference type="ChEBI" id="CHEBI:32722"/>
        <dbReference type="ChEBI" id="CHEBI:57618"/>
        <dbReference type="ChEBI" id="CHEBI:57844"/>
        <dbReference type="ChEBI" id="CHEBI:59789"/>
        <dbReference type="ChEBI" id="CHEBI:140311"/>
        <dbReference type="EC" id="1.97.1.4"/>
    </reaction>
</comment>
<comment type="similarity">
    <text evidence="2 10">Belongs to the organic radical-activating enzymes family.</text>
</comment>
<keyword evidence="7 10" id="KW-0560">Oxidoreductase</keyword>
<keyword evidence="10" id="KW-0963">Cytoplasm</keyword>
<dbReference type="PANTHER" id="PTHR30352">
    <property type="entry name" value="PYRUVATE FORMATE-LYASE-ACTIVATING ENZYME"/>
    <property type="match status" value="1"/>
</dbReference>
<evidence type="ECO:0000256" key="7">
    <source>
        <dbReference type="ARBA" id="ARBA00023002"/>
    </source>
</evidence>
<evidence type="ECO:0000256" key="4">
    <source>
        <dbReference type="ARBA" id="ARBA00022485"/>
    </source>
</evidence>
<dbReference type="SUPFAM" id="SSF102114">
    <property type="entry name" value="Radical SAM enzymes"/>
    <property type="match status" value="1"/>
</dbReference>
<evidence type="ECO:0000259" key="11">
    <source>
        <dbReference type="PROSITE" id="PS51918"/>
    </source>
</evidence>
<dbReference type="PANTHER" id="PTHR30352:SF5">
    <property type="entry name" value="PYRUVATE FORMATE-LYASE 1-ACTIVATING ENZYME"/>
    <property type="match status" value="1"/>
</dbReference>
<dbReference type="NCBIfam" id="TIGR02493">
    <property type="entry name" value="PFLA"/>
    <property type="match status" value="1"/>
</dbReference>
<evidence type="ECO:0000313" key="12">
    <source>
        <dbReference type="EMBL" id="VBB07837.1"/>
    </source>
</evidence>
<dbReference type="GO" id="GO:0051539">
    <property type="term" value="F:4 iron, 4 sulfur cluster binding"/>
    <property type="evidence" value="ECO:0007669"/>
    <property type="project" value="UniProtKB-UniRule"/>
</dbReference>
<dbReference type="OrthoDB" id="9782387at2"/>
<evidence type="ECO:0000313" key="13">
    <source>
        <dbReference type="Proteomes" id="UP000277811"/>
    </source>
</evidence>
<dbReference type="EMBL" id="UPPP01000081">
    <property type="protein sequence ID" value="VBB07837.1"/>
    <property type="molecule type" value="Genomic_DNA"/>
</dbReference>
<name>A0A498RA64_9FIRM</name>
<keyword evidence="8 10" id="KW-0408">Iron</keyword>
<accession>A0A498RA64</accession>
<keyword evidence="5 10" id="KW-0949">S-adenosyl-L-methionine</keyword>
<dbReference type="AlphaFoldDB" id="A0A498RA64"/>
<dbReference type="GO" id="GO:0005737">
    <property type="term" value="C:cytoplasm"/>
    <property type="evidence" value="ECO:0007669"/>
    <property type="project" value="UniProtKB-SubCell"/>
</dbReference>
<feature type="domain" description="Radical SAM core" evidence="11">
    <location>
        <begin position="14"/>
        <end position="235"/>
    </location>
</feature>
<dbReference type="EC" id="1.97.1.4" evidence="10"/>
<dbReference type="InterPro" id="IPR001989">
    <property type="entry name" value="Radical_activat_CS"/>
</dbReference>
<evidence type="ECO:0000256" key="10">
    <source>
        <dbReference type="RuleBase" id="RU362053"/>
    </source>
</evidence>
<dbReference type="Gene3D" id="3.20.20.70">
    <property type="entry name" value="Aldolase class I"/>
    <property type="match status" value="1"/>
</dbReference>
<dbReference type="Proteomes" id="UP000277811">
    <property type="component" value="Unassembled WGS sequence"/>
</dbReference>
<dbReference type="PROSITE" id="PS01087">
    <property type="entry name" value="RADICAL_ACTIVATING"/>
    <property type="match status" value="1"/>
</dbReference>
<dbReference type="SFLD" id="SFLDS00029">
    <property type="entry name" value="Radical_SAM"/>
    <property type="match status" value="1"/>
</dbReference>
<evidence type="ECO:0000256" key="5">
    <source>
        <dbReference type="ARBA" id="ARBA00022691"/>
    </source>
</evidence>
<dbReference type="GO" id="GO:0043365">
    <property type="term" value="F:[formate-C-acetyltransferase]-activating enzyme activity"/>
    <property type="evidence" value="ECO:0007669"/>
    <property type="project" value="UniProtKB-UniRule"/>
</dbReference>
<dbReference type="InterPro" id="IPR013785">
    <property type="entry name" value="Aldolase_TIM"/>
</dbReference>
<keyword evidence="4 10" id="KW-0004">4Fe-4S</keyword>
<dbReference type="Pfam" id="PF04055">
    <property type="entry name" value="Radical_SAM"/>
    <property type="match status" value="1"/>
</dbReference>
<dbReference type="GO" id="GO:0046872">
    <property type="term" value="F:metal ion binding"/>
    <property type="evidence" value="ECO:0007669"/>
    <property type="project" value="UniProtKB-UniRule"/>
</dbReference>
<dbReference type="InterPro" id="IPR007197">
    <property type="entry name" value="rSAM"/>
</dbReference>
<keyword evidence="13" id="KW-1185">Reference proteome</keyword>
<dbReference type="InterPro" id="IPR012838">
    <property type="entry name" value="PFL1_activating"/>
</dbReference>
<proteinExistence type="inferred from homology"/>
<evidence type="ECO:0000256" key="3">
    <source>
        <dbReference type="ARBA" id="ARBA00021356"/>
    </source>
</evidence>
<protein>
    <recommendedName>
        <fullName evidence="3 10">Pyruvate formate-lyase-activating enzyme</fullName>
        <ecNumber evidence="10">1.97.1.4</ecNumber>
    </recommendedName>
</protein>
<evidence type="ECO:0000256" key="6">
    <source>
        <dbReference type="ARBA" id="ARBA00022723"/>
    </source>
</evidence>
<comment type="subcellular location">
    <subcellularLocation>
        <location evidence="10">Cytoplasm</location>
    </subcellularLocation>
</comment>
<evidence type="ECO:0000256" key="1">
    <source>
        <dbReference type="ARBA" id="ARBA00003141"/>
    </source>
</evidence>
<evidence type="ECO:0000256" key="9">
    <source>
        <dbReference type="ARBA" id="ARBA00023014"/>
    </source>
</evidence>